<dbReference type="InterPro" id="IPR001296">
    <property type="entry name" value="Glyco_trans_1"/>
</dbReference>
<evidence type="ECO:0000313" key="3">
    <source>
        <dbReference type="EMBL" id="SFB01040.1"/>
    </source>
</evidence>
<organism evidence="3 4">
    <name type="scientific">Lentibacillus halodurans</name>
    <dbReference type="NCBI Taxonomy" id="237679"/>
    <lineage>
        <taxon>Bacteria</taxon>
        <taxon>Bacillati</taxon>
        <taxon>Bacillota</taxon>
        <taxon>Bacilli</taxon>
        <taxon>Bacillales</taxon>
        <taxon>Bacillaceae</taxon>
        <taxon>Lentibacillus</taxon>
    </lineage>
</organism>
<evidence type="ECO:0000259" key="2">
    <source>
        <dbReference type="Pfam" id="PF13439"/>
    </source>
</evidence>
<dbReference type="AlphaFoldDB" id="A0A1I0XL45"/>
<dbReference type="CDD" id="cd03801">
    <property type="entry name" value="GT4_PimA-like"/>
    <property type="match status" value="1"/>
</dbReference>
<feature type="domain" description="Glycosyl transferase family 1" evidence="1">
    <location>
        <begin position="205"/>
        <end position="348"/>
    </location>
</feature>
<dbReference type="InterPro" id="IPR028098">
    <property type="entry name" value="Glyco_trans_4-like_N"/>
</dbReference>
<sequence length="377" mass="43515">MNIIAIFSSNKITNGASKRYIELLRQLSDKGHQITFIAESDMGLKNIDHIKIRTPKGILPKRFELIKQVLFNIKRIKTDTKNSDFIMVFGETNILASIILKKLLKIPLYIGIRSNIYISKKIKVYKSGLGIGKIKSKNSFLLKVYMSLVLKYERFLYNRANGIIVQNMDDYNHIYDLVKHDNINIIPNNLNVSWIDNSYANSNDSTELKKIIFVGSLNERKGILFLVEAINKLIMEGKKLELIVLGDGPQQKEIETYIEKHKLKSFVKMYGHVNDPAFYIRNSDLLVVPSIFDSFPNVILESLNIGTPVIGSDIGGIKVQLEYKELLFRPASEESIYNKLKWLLDKENYIICKGLCEERKEMFVFDWAQEFEKVFDL</sequence>
<reference evidence="3 4" key="1">
    <citation type="submission" date="2016-10" db="EMBL/GenBank/DDBJ databases">
        <authorList>
            <person name="de Groot N.N."/>
        </authorList>
    </citation>
    <scope>NUCLEOTIDE SEQUENCE [LARGE SCALE GENOMIC DNA]</scope>
    <source>
        <strain evidence="3 4">CGMCC 1.3702</strain>
    </source>
</reference>
<name>A0A1I0XL45_9BACI</name>
<dbReference type="GO" id="GO:0016757">
    <property type="term" value="F:glycosyltransferase activity"/>
    <property type="evidence" value="ECO:0007669"/>
    <property type="project" value="InterPro"/>
</dbReference>
<dbReference type="STRING" id="237679.SAMN04488072_105114"/>
<protein>
    <submittedName>
        <fullName evidence="3">Glycosyltransferase involved in cell wall bisynthesis</fullName>
    </submittedName>
</protein>
<accession>A0A1I0XL45</accession>
<dbReference type="RefSeq" id="WP_090236051.1">
    <property type="nucleotide sequence ID" value="NZ_FOJW01000005.1"/>
</dbReference>
<keyword evidence="3" id="KW-0808">Transferase</keyword>
<feature type="domain" description="Glycosyltransferase subfamily 4-like N-terminal" evidence="2">
    <location>
        <begin position="14"/>
        <end position="188"/>
    </location>
</feature>
<dbReference type="Pfam" id="PF13439">
    <property type="entry name" value="Glyco_transf_4"/>
    <property type="match status" value="1"/>
</dbReference>
<dbReference type="EMBL" id="FOJW01000005">
    <property type="protein sequence ID" value="SFB01040.1"/>
    <property type="molecule type" value="Genomic_DNA"/>
</dbReference>
<gene>
    <name evidence="3" type="ORF">SAMN04488072_105114</name>
</gene>
<dbReference type="Proteomes" id="UP000198642">
    <property type="component" value="Unassembled WGS sequence"/>
</dbReference>
<dbReference type="SUPFAM" id="SSF53756">
    <property type="entry name" value="UDP-Glycosyltransferase/glycogen phosphorylase"/>
    <property type="match status" value="1"/>
</dbReference>
<dbReference type="Pfam" id="PF00534">
    <property type="entry name" value="Glycos_transf_1"/>
    <property type="match status" value="1"/>
</dbReference>
<dbReference type="Gene3D" id="3.40.50.2000">
    <property type="entry name" value="Glycogen Phosphorylase B"/>
    <property type="match status" value="2"/>
</dbReference>
<evidence type="ECO:0000313" key="4">
    <source>
        <dbReference type="Proteomes" id="UP000198642"/>
    </source>
</evidence>
<keyword evidence="4" id="KW-1185">Reference proteome</keyword>
<proteinExistence type="predicted"/>
<evidence type="ECO:0000259" key="1">
    <source>
        <dbReference type="Pfam" id="PF00534"/>
    </source>
</evidence>
<dbReference type="OrthoDB" id="9787617at2"/>
<dbReference type="PANTHER" id="PTHR12526">
    <property type="entry name" value="GLYCOSYLTRANSFERASE"/>
    <property type="match status" value="1"/>
</dbReference>